<evidence type="ECO:0000313" key="3">
    <source>
        <dbReference type="Proteomes" id="UP000078540"/>
    </source>
</evidence>
<accession>A0A195AXY7</accession>
<reference evidence="2 3" key="1">
    <citation type="submission" date="2015-09" db="EMBL/GenBank/DDBJ databases">
        <title>Atta colombica WGS genome.</title>
        <authorList>
            <person name="Nygaard S."/>
            <person name="Hu H."/>
            <person name="Boomsma J."/>
            <person name="Zhang G."/>
        </authorList>
    </citation>
    <scope>NUCLEOTIDE SEQUENCE [LARGE SCALE GENOMIC DNA]</scope>
    <source>
        <strain evidence="2">Treedump-2</strain>
        <tissue evidence="2">Whole body</tissue>
    </source>
</reference>
<evidence type="ECO:0000313" key="2">
    <source>
        <dbReference type="EMBL" id="KYM77113.1"/>
    </source>
</evidence>
<gene>
    <name evidence="2" type="ORF">ALC53_12408</name>
</gene>
<name>A0A195AXY7_9HYME</name>
<dbReference type="Proteomes" id="UP000078540">
    <property type="component" value="Unassembled WGS sequence"/>
</dbReference>
<feature type="region of interest" description="Disordered" evidence="1">
    <location>
        <begin position="1"/>
        <end position="23"/>
    </location>
</feature>
<proteinExistence type="predicted"/>
<keyword evidence="3" id="KW-1185">Reference proteome</keyword>
<dbReference type="AlphaFoldDB" id="A0A195AXY7"/>
<dbReference type="EMBL" id="KQ976703">
    <property type="protein sequence ID" value="KYM77113.1"/>
    <property type="molecule type" value="Genomic_DNA"/>
</dbReference>
<organism evidence="2 3">
    <name type="scientific">Atta colombica</name>
    <dbReference type="NCBI Taxonomy" id="520822"/>
    <lineage>
        <taxon>Eukaryota</taxon>
        <taxon>Metazoa</taxon>
        <taxon>Ecdysozoa</taxon>
        <taxon>Arthropoda</taxon>
        <taxon>Hexapoda</taxon>
        <taxon>Insecta</taxon>
        <taxon>Pterygota</taxon>
        <taxon>Neoptera</taxon>
        <taxon>Endopterygota</taxon>
        <taxon>Hymenoptera</taxon>
        <taxon>Apocrita</taxon>
        <taxon>Aculeata</taxon>
        <taxon>Formicoidea</taxon>
        <taxon>Formicidae</taxon>
        <taxon>Myrmicinae</taxon>
        <taxon>Atta</taxon>
    </lineage>
</organism>
<evidence type="ECO:0000256" key="1">
    <source>
        <dbReference type="SAM" id="MobiDB-lite"/>
    </source>
</evidence>
<sequence length="78" mass="9001">MKRTKLRAIARSGDPPLAASRESRANIRVEQNLRANSFNSVYTFHDSSKEYYLIIFLKSESAEKIPTKAYSKIHDVKR</sequence>
<protein>
    <submittedName>
        <fullName evidence="2">Uncharacterized protein</fullName>
    </submittedName>
</protein>